<comment type="caution">
    <text evidence="1">The sequence shown here is derived from an EMBL/GenBank/DDBJ whole genome shotgun (WGS) entry which is preliminary data.</text>
</comment>
<proteinExistence type="predicted"/>
<dbReference type="AlphaFoldDB" id="A0A6N7Z6G5"/>
<dbReference type="Proteomes" id="UP000440096">
    <property type="component" value="Unassembled WGS sequence"/>
</dbReference>
<protein>
    <submittedName>
        <fullName evidence="1">Helix-turn-helix domain-containing protein</fullName>
    </submittedName>
</protein>
<evidence type="ECO:0000313" key="1">
    <source>
        <dbReference type="EMBL" id="MTD56350.1"/>
    </source>
</evidence>
<dbReference type="InterPro" id="IPR009057">
    <property type="entry name" value="Homeodomain-like_sf"/>
</dbReference>
<organism evidence="1 2">
    <name type="scientific">Amycolatopsis pithecellobii</name>
    <dbReference type="NCBI Taxonomy" id="664692"/>
    <lineage>
        <taxon>Bacteria</taxon>
        <taxon>Bacillati</taxon>
        <taxon>Actinomycetota</taxon>
        <taxon>Actinomycetes</taxon>
        <taxon>Pseudonocardiales</taxon>
        <taxon>Pseudonocardiaceae</taxon>
        <taxon>Amycolatopsis</taxon>
    </lineage>
</organism>
<dbReference type="Pfam" id="PF13565">
    <property type="entry name" value="HTH_32"/>
    <property type="match status" value="1"/>
</dbReference>
<dbReference type="OrthoDB" id="341531at2"/>
<sequence>MRPDGVAVVDLLVQQDLGDNGARSLPPNELAQLRRRAVAAVEGGMPQTRVAQLFGVSRKAVGCWVRAYHSRGEAAFQPRPRGRRTGECLALSEAQQEQVLGSLATAPDELGLPCLLWTRKSVAQLVRREFGITLSGTTIDKYLLRWQLSNRAGECPAGAFLITSARLNHALVAVNNRGLLYFLLAREPFTATGFTGFCARLRLQSSRQVRLIVQPGA</sequence>
<dbReference type="EMBL" id="WMBA01000033">
    <property type="protein sequence ID" value="MTD56350.1"/>
    <property type="molecule type" value="Genomic_DNA"/>
</dbReference>
<accession>A0A6N7Z6G5</accession>
<name>A0A6N7Z6G5_9PSEU</name>
<evidence type="ECO:0000313" key="2">
    <source>
        <dbReference type="Proteomes" id="UP000440096"/>
    </source>
</evidence>
<gene>
    <name evidence="1" type="ORF">GKO32_20555</name>
</gene>
<reference evidence="1 2" key="1">
    <citation type="submission" date="2019-11" db="EMBL/GenBank/DDBJ databases">
        <title>Draft genome of Amycolatopsis RM579.</title>
        <authorList>
            <person name="Duangmal K."/>
            <person name="Mingma R."/>
        </authorList>
    </citation>
    <scope>NUCLEOTIDE SEQUENCE [LARGE SCALE GENOMIC DNA]</scope>
    <source>
        <strain evidence="1 2">RM579</strain>
    </source>
</reference>
<dbReference type="SUPFAM" id="SSF46689">
    <property type="entry name" value="Homeodomain-like"/>
    <property type="match status" value="1"/>
</dbReference>
<keyword evidence="2" id="KW-1185">Reference proteome</keyword>